<evidence type="ECO:0000313" key="2">
    <source>
        <dbReference type="Proteomes" id="UP000499080"/>
    </source>
</evidence>
<keyword evidence="2" id="KW-1185">Reference proteome</keyword>
<accession>A0A4Y2AFB8</accession>
<proteinExistence type="predicted"/>
<evidence type="ECO:0000313" key="1">
    <source>
        <dbReference type="EMBL" id="GBL77936.1"/>
    </source>
</evidence>
<sequence>MVRLFVVDARNPNSCSCFSFPKGHQMTLQKIGWVDPPGLRNGKELIHLSMSKGERHLRWYTSLPTSTPLQRQHCSTRPTFMVDHLMESGFEPGILYCRSQDLTTRLS</sequence>
<reference evidence="1 2" key="1">
    <citation type="journal article" date="2019" name="Sci. Rep.">
        <title>Orb-weaving spider Araneus ventricosus genome elucidates the spidroin gene catalogue.</title>
        <authorList>
            <person name="Kono N."/>
            <person name="Nakamura H."/>
            <person name="Ohtoshi R."/>
            <person name="Moran D.A.P."/>
            <person name="Shinohara A."/>
            <person name="Yoshida Y."/>
            <person name="Fujiwara M."/>
            <person name="Mori M."/>
            <person name="Tomita M."/>
            <person name="Arakawa K."/>
        </authorList>
    </citation>
    <scope>NUCLEOTIDE SEQUENCE [LARGE SCALE GENOMIC DNA]</scope>
</reference>
<comment type="caution">
    <text evidence="1">The sequence shown here is derived from an EMBL/GenBank/DDBJ whole genome shotgun (WGS) entry which is preliminary data.</text>
</comment>
<dbReference type="EMBL" id="BGPR01080254">
    <property type="protein sequence ID" value="GBL77936.1"/>
    <property type="molecule type" value="Genomic_DNA"/>
</dbReference>
<protein>
    <submittedName>
        <fullName evidence="1">Uncharacterized protein</fullName>
    </submittedName>
</protein>
<gene>
    <name evidence="1" type="ORF">AVEN_146414_1</name>
</gene>
<name>A0A4Y2AFB8_ARAVE</name>
<organism evidence="1 2">
    <name type="scientific">Araneus ventricosus</name>
    <name type="common">Orbweaver spider</name>
    <name type="synonym">Epeira ventricosa</name>
    <dbReference type="NCBI Taxonomy" id="182803"/>
    <lineage>
        <taxon>Eukaryota</taxon>
        <taxon>Metazoa</taxon>
        <taxon>Ecdysozoa</taxon>
        <taxon>Arthropoda</taxon>
        <taxon>Chelicerata</taxon>
        <taxon>Arachnida</taxon>
        <taxon>Araneae</taxon>
        <taxon>Araneomorphae</taxon>
        <taxon>Entelegynae</taxon>
        <taxon>Araneoidea</taxon>
        <taxon>Araneidae</taxon>
        <taxon>Araneus</taxon>
    </lineage>
</organism>
<dbReference type="AlphaFoldDB" id="A0A4Y2AFB8"/>
<dbReference type="Proteomes" id="UP000499080">
    <property type="component" value="Unassembled WGS sequence"/>
</dbReference>